<dbReference type="InterPro" id="IPR003439">
    <property type="entry name" value="ABC_transporter-like_ATP-bd"/>
</dbReference>
<keyword evidence="3" id="KW-0536">Nodulation</keyword>
<evidence type="ECO:0000256" key="5">
    <source>
        <dbReference type="ARBA" id="ARBA00022840"/>
    </source>
</evidence>
<proteinExistence type="inferred from homology"/>
<evidence type="ECO:0000313" key="7">
    <source>
        <dbReference type="EMBL" id="CAA9369665.1"/>
    </source>
</evidence>
<evidence type="ECO:0000256" key="4">
    <source>
        <dbReference type="ARBA" id="ARBA00022741"/>
    </source>
</evidence>
<dbReference type="Pfam" id="PF00005">
    <property type="entry name" value="ABC_tran"/>
    <property type="match status" value="1"/>
</dbReference>
<feature type="domain" description="ABC transporter" evidence="6">
    <location>
        <begin position="6"/>
        <end position="230"/>
    </location>
</feature>
<dbReference type="InterPro" id="IPR003593">
    <property type="entry name" value="AAA+_ATPase"/>
</dbReference>
<dbReference type="Gene3D" id="3.40.50.300">
    <property type="entry name" value="P-loop containing nucleotide triphosphate hydrolases"/>
    <property type="match status" value="1"/>
</dbReference>
<dbReference type="SUPFAM" id="SSF52540">
    <property type="entry name" value="P-loop containing nucleoside triphosphate hydrolases"/>
    <property type="match status" value="1"/>
</dbReference>
<dbReference type="GO" id="GO:0005524">
    <property type="term" value="F:ATP binding"/>
    <property type="evidence" value="ECO:0007669"/>
    <property type="project" value="UniProtKB-KW"/>
</dbReference>
<dbReference type="PROSITE" id="PS50893">
    <property type="entry name" value="ABC_TRANSPORTER_2"/>
    <property type="match status" value="1"/>
</dbReference>
<dbReference type="CDD" id="cd03230">
    <property type="entry name" value="ABC_DR_subfamily_A"/>
    <property type="match status" value="1"/>
</dbReference>
<accession>A0A6J4MV28</accession>
<sequence>MNDLPLAVEGLRKAYRKRPVLDGISFVLNPGEAVALLGSNGAGKSTLLGCLAGDRLPDGGSVRVCGADPFSDPLRAARCMGVVPEHPFLYGELTVAEMLRFVAAARGLADAERETARLLELLGLAGAEGTLCRELSQGMGRKTAIIAALLHGPRVLLLDEALNGLDRTSAERLVAELDERRRAGAAVLVSSHDLEFVAEWCGRGLLLQGGRPVTPLEGDAWVAWRRAPSLHG</sequence>
<name>A0A6J4MV28_9BACT</name>
<gene>
    <name evidence="7" type="ORF">AVDCRST_MAG68-5378</name>
</gene>
<keyword evidence="5" id="KW-0067">ATP-binding</keyword>
<keyword evidence="4" id="KW-0547">Nucleotide-binding</keyword>
<dbReference type="PANTHER" id="PTHR42711:SF5">
    <property type="entry name" value="ABC TRANSPORTER ATP-BINDING PROTEIN NATA"/>
    <property type="match status" value="1"/>
</dbReference>
<evidence type="ECO:0000256" key="1">
    <source>
        <dbReference type="ARBA" id="ARBA00005417"/>
    </source>
</evidence>
<dbReference type="AlphaFoldDB" id="A0A6J4MV28"/>
<keyword evidence="2" id="KW-0813">Transport</keyword>
<evidence type="ECO:0000256" key="3">
    <source>
        <dbReference type="ARBA" id="ARBA00022458"/>
    </source>
</evidence>
<evidence type="ECO:0000259" key="6">
    <source>
        <dbReference type="PROSITE" id="PS50893"/>
    </source>
</evidence>
<dbReference type="InterPro" id="IPR050763">
    <property type="entry name" value="ABC_transporter_ATP-binding"/>
</dbReference>
<dbReference type="InterPro" id="IPR027417">
    <property type="entry name" value="P-loop_NTPase"/>
</dbReference>
<organism evidence="7">
    <name type="scientific">uncultured Gemmatimonadota bacterium</name>
    <dbReference type="NCBI Taxonomy" id="203437"/>
    <lineage>
        <taxon>Bacteria</taxon>
        <taxon>Pseudomonadati</taxon>
        <taxon>Gemmatimonadota</taxon>
        <taxon>environmental samples</taxon>
    </lineage>
</organism>
<dbReference type="EMBL" id="CADCTW010000240">
    <property type="protein sequence ID" value="CAA9369665.1"/>
    <property type="molecule type" value="Genomic_DNA"/>
</dbReference>
<evidence type="ECO:0000256" key="2">
    <source>
        <dbReference type="ARBA" id="ARBA00022448"/>
    </source>
</evidence>
<reference evidence="7" key="1">
    <citation type="submission" date="2020-02" db="EMBL/GenBank/DDBJ databases">
        <authorList>
            <person name="Meier V. D."/>
        </authorList>
    </citation>
    <scope>NUCLEOTIDE SEQUENCE</scope>
    <source>
        <strain evidence="7">AVDCRST_MAG68</strain>
    </source>
</reference>
<dbReference type="PANTHER" id="PTHR42711">
    <property type="entry name" value="ABC TRANSPORTER ATP-BINDING PROTEIN"/>
    <property type="match status" value="1"/>
</dbReference>
<dbReference type="GO" id="GO:0016887">
    <property type="term" value="F:ATP hydrolysis activity"/>
    <property type="evidence" value="ECO:0007669"/>
    <property type="project" value="InterPro"/>
</dbReference>
<dbReference type="SMART" id="SM00382">
    <property type="entry name" value="AAA"/>
    <property type="match status" value="1"/>
</dbReference>
<protein>
    <recommendedName>
        <fullName evidence="6">ABC transporter domain-containing protein</fullName>
    </recommendedName>
</protein>
<comment type="similarity">
    <text evidence="1">Belongs to the ABC transporter superfamily.</text>
</comment>